<evidence type="ECO:0000256" key="1">
    <source>
        <dbReference type="ARBA" id="ARBA00004141"/>
    </source>
</evidence>
<sequence length="547" mass="59126">MASGTAAKTHLNSRRESAAQSTTETLSAPTTPVASSKEKEIQDASNHTAADEECKDFGFLPIPRRVRYNPESPAHFGLMMNVIFGIASTFIVSNLYYCQPLLIQFSISFGVTYSEVANIPTLVQAGYAIGLLFITPLGDLVRRRPLIMVLTFITASLSIGLAITKSLVAFEILSFFVGVCSVVPQILMPLAADLAPPERRASALSIVLSGLLLGVLVARVLAGVVAQFVTWRVVYYIAIGVQYGILLVLYWMLPDYPAKNKGATYFGILYSMAKFAVTEPLLVQAILISIPSSATFTNWWVTLTFLLGGPPYNYSTVVIGLFGVVGIVGVAMAPLIGRTIDGLVPWSATLFAIIMLLITFSIQTAAVGLNVAVVVIVCIGLDVFRQTQQVSLTTAVLGLDASARSRLNAVLILSLFIGQVMGTAVGSKVFTEHGWRPDASLNLAWTGFTFFILFLRGPHCSRYTWFGWQGGFELRKSRVLARQQAEREAAAAATTEKQSAAGGNGEVEGAVGEVVEEARDEKVRVRSRHEEDWPEKPAGEKEGADMV</sequence>
<dbReference type="SUPFAM" id="SSF103473">
    <property type="entry name" value="MFS general substrate transporter"/>
    <property type="match status" value="1"/>
</dbReference>
<accession>A0A4Q9MG44</accession>
<gene>
    <name evidence="5" type="ORF">BD311DRAFT_867687</name>
</gene>
<keyword evidence="3" id="KW-0472">Membrane</keyword>
<dbReference type="CDD" id="cd17324">
    <property type="entry name" value="MFS_NepI_like"/>
    <property type="match status" value="1"/>
</dbReference>
<dbReference type="AlphaFoldDB" id="A0A4Q9MG44"/>
<dbReference type="PROSITE" id="PS50850">
    <property type="entry name" value="MFS"/>
    <property type="match status" value="1"/>
</dbReference>
<dbReference type="Proteomes" id="UP000292957">
    <property type="component" value="Unassembled WGS sequence"/>
</dbReference>
<name>A0A4Q9MG44_9APHY</name>
<feature type="region of interest" description="Disordered" evidence="2">
    <location>
        <begin position="1"/>
        <end position="49"/>
    </location>
</feature>
<dbReference type="InterPro" id="IPR020846">
    <property type="entry name" value="MFS_dom"/>
</dbReference>
<dbReference type="Pfam" id="PF07690">
    <property type="entry name" value="MFS_1"/>
    <property type="match status" value="1"/>
</dbReference>
<feature type="compositionally biased region" description="Basic and acidic residues" evidence="2">
    <location>
        <begin position="516"/>
        <end position="547"/>
    </location>
</feature>
<feature type="transmembrane region" description="Helical" evidence="3">
    <location>
        <begin position="312"/>
        <end position="336"/>
    </location>
</feature>
<dbReference type="GO" id="GO:0022857">
    <property type="term" value="F:transmembrane transporter activity"/>
    <property type="evidence" value="ECO:0007669"/>
    <property type="project" value="InterPro"/>
</dbReference>
<dbReference type="EMBL" id="ML143467">
    <property type="protein sequence ID" value="TBU25072.1"/>
    <property type="molecule type" value="Genomic_DNA"/>
</dbReference>
<proteinExistence type="predicted"/>
<dbReference type="OrthoDB" id="2105912at2759"/>
<feature type="compositionally biased region" description="Low complexity" evidence="2">
    <location>
        <begin position="490"/>
        <end position="513"/>
    </location>
</feature>
<dbReference type="Gene3D" id="1.20.1250.20">
    <property type="entry name" value="MFS general substrate transporter like domains"/>
    <property type="match status" value="1"/>
</dbReference>
<feature type="transmembrane region" description="Helical" evidence="3">
    <location>
        <begin position="343"/>
        <end position="360"/>
    </location>
</feature>
<dbReference type="PANTHER" id="PTHR42910">
    <property type="entry name" value="TRANSPORTER SCO4007-RELATED"/>
    <property type="match status" value="1"/>
</dbReference>
<feature type="transmembrane region" description="Helical" evidence="3">
    <location>
        <begin position="234"/>
        <end position="253"/>
    </location>
</feature>
<dbReference type="PANTHER" id="PTHR42910:SF1">
    <property type="entry name" value="MAJOR FACILITATOR SUPERFAMILY (MFS) PROFILE DOMAIN-CONTAINING PROTEIN"/>
    <property type="match status" value="1"/>
</dbReference>
<protein>
    <submittedName>
        <fullName evidence="5">Major facilitator superfamily domain-containing protein</fullName>
    </submittedName>
</protein>
<feature type="transmembrane region" description="Helical" evidence="3">
    <location>
        <begin position="169"/>
        <end position="191"/>
    </location>
</feature>
<evidence type="ECO:0000259" key="4">
    <source>
        <dbReference type="PROSITE" id="PS50850"/>
    </source>
</evidence>
<dbReference type="GO" id="GO:0016020">
    <property type="term" value="C:membrane"/>
    <property type="evidence" value="ECO:0007669"/>
    <property type="project" value="UniProtKB-SubCell"/>
</dbReference>
<keyword evidence="3" id="KW-1133">Transmembrane helix</keyword>
<feature type="transmembrane region" description="Helical" evidence="3">
    <location>
        <begin position="74"/>
        <end position="97"/>
    </location>
</feature>
<keyword evidence="3" id="KW-0812">Transmembrane</keyword>
<feature type="transmembrane region" description="Helical" evidence="3">
    <location>
        <begin position="117"/>
        <end position="134"/>
    </location>
</feature>
<feature type="transmembrane region" description="Helical" evidence="3">
    <location>
        <begin position="265"/>
        <end position="292"/>
    </location>
</feature>
<feature type="compositionally biased region" description="Polar residues" evidence="2">
    <location>
        <begin position="18"/>
        <end position="34"/>
    </location>
</feature>
<feature type="transmembrane region" description="Helical" evidence="3">
    <location>
        <begin position="203"/>
        <end position="228"/>
    </location>
</feature>
<feature type="transmembrane region" description="Helical" evidence="3">
    <location>
        <begin position="146"/>
        <end position="163"/>
    </location>
</feature>
<reference evidence="5" key="1">
    <citation type="submission" date="2019-01" db="EMBL/GenBank/DDBJ databases">
        <title>Draft genome sequences of three monokaryotic isolates of the white-rot basidiomycete fungus Dichomitus squalens.</title>
        <authorList>
            <consortium name="DOE Joint Genome Institute"/>
            <person name="Lopez S.C."/>
            <person name="Andreopoulos B."/>
            <person name="Pangilinan J."/>
            <person name="Lipzen A."/>
            <person name="Riley R."/>
            <person name="Ahrendt S."/>
            <person name="Ng V."/>
            <person name="Barry K."/>
            <person name="Daum C."/>
            <person name="Grigoriev I.V."/>
            <person name="Hilden K.S."/>
            <person name="Makela M.R."/>
            <person name="de Vries R.P."/>
        </authorList>
    </citation>
    <scope>NUCLEOTIDE SEQUENCE [LARGE SCALE GENOMIC DNA]</scope>
    <source>
        <strain evidence="5">OM18370.1</strain>
    </source>
</reference>
<feature type="domain" description="Major facilitator superfamily (MFS) profile" evidence="4">
    <location>
        <begin position="73"/>
        <end position="457"/>
    </location>
</feature>
<feature type="transmembrane region" description="Helical" evidence="3">
    <location>
        <begin position="366"/>
        <end position="384"/>
    </location>
</feature>
<evidence type="ECO:0000256" key="2">
    <source>
        <dbReference type="SAM" id="MobiDB-lite"/>
    </source>
</evidence>
<dbReference type="InterPro" id="IPR036259">
    <property type="entry name" value="MFS_trans_sf"/>
</dbReference>
<evidence type="ECO:0000256" key="3">
    <source>
        <dbReference type="SAM" id="Phobius"/>
    </source>
</evidence>
<evidence type="ECO:0000313" key="5">
    <source>
        <dbReference type="EMBL" id="TBU25072.1"/>
    </source>
</evidence>
<comment type="subcellular location">
    <subcellularLocation>
        <location evidence="1">Membrane</location>
        <topology evidence="1">Multi-pass membrane protein</topology>
    </subcellularLocation>
</comment>
<feature type="transmembrane region" description="Helical" evidence="3">
    <location>
        <begin position="439"/>
        <end position="455"/>
    </location>
</feature>
<feature type="region of interest" description="Disordered" evidence="2">
    <location>
        <begin position="490"/>
        <end position="547"/>
    </location>
</feature>
<organism evidence="5">
    <name type="scientific">Dichomitus squalens</name>
    <dbReference type="NCBI Taxonomy" id="114155"/>
    <lineage>
        <taxon>Eukaryota</taxon>
        <taxon>Fungi</taxon>
        <taxon>Dikarya</taxon>
        <taxon>Basidiomycota</taxon>
        <taxon>Agaricomycotina</taxon>
        <taxon>Agaricomycetes</taxon>
        <taxon>Polyporales</taxon>
        <taxon>Polyporaceae</taxon>
        <taxon>Dichomitus</taxon>
    </lineage>
</organism>
<dbReference type="InterPro" id="IPR011701">
    <property type="entry name" value="MFS"/>
</dbReference>
<feature type="transmembrane region" description="Helical" evidence="3">
    <location>
        <begin position="405"/>
        <end position="427"/>
    </location>
</feature>